<dbReference type="PANTHER" id="PTHR37299:SF1">
    <property type="entry name" value="STAGE 0 SPORULATION PROTEIN A HOMOLOG"/>
    <property type="match status" value="1"/>
</dbReference>
<organism evidence="3 4">
    <name type="scientific">Aurantiacibacter sediminis</name>
    <dbReference type="NCBI Taxonomy" id="2793064"/>
    <lineage>
        <taxon>Bacteria</taxon>
        <taxon>Pseudomonadati</taxon>
        <taxon>Pseudomonadota</taxon>
        <taxon>Alphaproteobacteria</taxon>
        <taxon>Sphingomonadales</taxon>
        <taxon>Erythrobacteraceae</taxon>
        <taxon>Aurantiacibacter</taxon>
    </lineage>
</organism>
<accession>A0ABS0N0Z8</accession>
<keyword evidence="1" id="KW-1133">Transmembrane helix</keyword>
<feature type="transmembrane region" description="Helical" evidence="1">
    <location>
        <begin position="91"/>
        <end position="113"/>
    </location>
</feature>
<dbReference type="InterPro" id="IPR007492">
    <property type="entry name" value="LytTR_DNA-bd_dom"/>
</dbReference>
<dbReference type="Gene3D" id="2.40.50.1020">
    <property type="entry name" value="LytTr DNA-binding domain"/>
    <property type="match status" value="1"/>
</dbReference>
<dbReference type="InterPro" id="IPR046947">
    <property type="entry name" value="LytR-like"/>
</dbReference>
<keyword evidence="1" id="KW-0472">Membrane</keyword>
<evidence type="ECO:0000313" key="3">
    <source>
        <dbReference type="EMBL" id="MBH5321643.1"/>
    </source>
</evidence>
<keyword evidence="1" id="KW-0812">Transmembrane</keyword>
<evidence type="ECO:0000256" key="1">
    <source>
        <dbReference type="SAM" id="Phobius"/>
    </source>
</evidence>
<reference evidence="3 4" key="1">
    <citation type="submission" date="2020-11" db="EMBL/GenBank/DDBJ databases">
        <title>Erythrobacter sediminis sp. nov., a marine bacterium from a tidal flat of Garorim Bay.</title>
        <authorList>
            <person name="Kim D."/>
            <person name="Yoo Y."/>
            <person name="Kim J.-J."/>
        </authorList>
    </citation>
    <scope>NUCLEOTIDE SEQUENCE [LARGE SCALE GENOMIC DNA]</scope>
    <source>
        <strain evidence="3 4">JGD-13</strain>
    </source>
</reference>
<proteinExistence type="predicted"/>
<keyword evidence="4" id="KW-1185">Reference proteome</keyword>
<gene>
    <name evidence="3" type="ORF">I5L03_03465</name>
</gene>
<comment type="caution">
    <text evidence="3">The sequence shown here is derived from an EMBL/GenBank/DDBJ whole genome shotgun (WGS) entry which is preliminary data.</text>
</comment>
<feature type="transmembrane region" description="Helical" evidence="1">
    <location>
        <begin position="61"/>
        <end position="79"/>
    </location>
</feature>
<dbReference type="Pfam" id="PF04397">
    <property type="entry name" value="LytTR"/>
    <property type="match status" value="1"/>
</dbReference>
<evidence type="ECO:0000259" key="2">
    <source>
        <dbReference type="PROSITE" id="PS50930"/>
    </source>
</evidence>
<dbReference type="Proteomes" id="UP000602442">
    <property type="component" value="Unassembled WGS sequence"/>
</dbReference>
<feature type="domain" description="HTH LytTR-type" evidence="2">
    <location>
        <begin position="177"/>
        <end position="279"/>
    </location>
</feature>
<sequence>MKFGSQSVMPARVSRIFAKLTPPHRDWIMICALLGLGYLAVFLSDAGILSAKVVTDCLINVISLYLLGIASFPLLRPILSLPNQALQFASLAVFSIAFTLIWYVLITSLHGWVDAGFVAGGMIIPFSGPAFRWQMFQGIVIALLLIILVRATHRLAEAKGGSQDTEGIAASDTPKALLLRDDDQIARVELEDIVAIRSVDDEMKVFTATRSFPTRRSLKELSEQLPESFVRIHRSAIINLDQLVSVEPAGGGRMTVHLNDGSSLNTSRSGARLIRSYAM</sequence>
<feature type="transmembrane region" description="Helical" evidence="1">
    <location>
        <begin position="133"/>
        <end position="151"/>
    </location>
</feature>
<protein>
    <submittedName>
        <fullName evidence="3">LytTR family transcriptional regulator</fullName>
    </submittedName>
</protein>
<dbReference type="RefSeq" id="WP_339379568.1">
    <property type="nucleotide sequence ID" value="NZ_CAWPTA010000006.1"/>
</dbReference>
<name>A0ABS0N0Z8_9SPHN</name>
<dbReference type="PANTHER" id="PTHR37299">
    <property type="entry name" value="TRANSCRIPTIONAL REGULATOR-RELATED"/>
    <property type="match status" value="1"/>
</dbReference>
<dbReference type="SMART" id="SM00850">
    <property type="entry name" value="LytTR"/>
    <property type="match status" value="1"/>
</dbReference>
<dbReference type="PROSITE" id="PS50930">
    <property type="entry name" value="HTH_LYTTR"/>
    <property type="match status" value="1"/>
</dbReference>
<evidence type="ECO:0000313" key="4">
    <source>
        <dbReference type="Proteomes" id="UP000602442"/>
    </source>
</evidence>
<dbReference type="EMBL" id="JAEANY010000001">
    <property type="protein sequence ID" value="MBH5321643.1"/>
    <property type="molecule type" value="Genomic_DNA"/>
</dbReference>